<sequence>MADSGIYPCFGGKFDIDVLKQCIPEPWKHLRTKKQFLRDAKQCYREAWKEAKKQKKGTAIPHEKQVRAGKFTLTIQVTKPEPRSWNMWWTYRWKPLFTVAFLINILALAFSIAGCVSDKWGKIGSVTVAGATLIDFVCLALAQMFKSPVASYELVIPK</sequence>
<feature type="transmembrane region" description="Helical" evidence="1">
    <location>
        <begin position="96"/>
        <end position="116"/>
    </location>
</feature>
<keyword evidence="1" id="KW-0472">Membrane</keyword>
<evidence type="ECO:0000256" key="1">
    <source>
        <dbReference type="SAM" id="Phobius"/>
    </source>
</evidence>
<gene>
    <name evidence="2" type="ORF">KFL_005800020</name>
</gene>
<dbReference type="AlphaFoldDB" id="A0A1Y1IH21"/>
<dbReference type="Proteomes" id="UP000054558">
    <property type="component" value="Unassembled WGS sequence"/>
</dbReference>
<protein>
    <submittedName>
        <fullName evidence="2">Uncharacterized protein</fullName>
    </submittedName>
</protein>
<feature type="transmembrane region" description="Helical" evidence="1">
    <location>
        <begin position="123"/>
        <end position="145"/>
    </location>
</feature>
<evidence type="ECO:0000313" key="3">
    <source>
        <dbReference type="Proteomes" id="UP000054558"/>
    </source>
</evidence>
<dbReference type="EMBL" id="DF237529">
    <property type="protein sequence ID" value="GAQ89943.1"/>
    <property type="molecule type" value="Genomic_DNA"/>
</dbReference>
<name>A0A1Y1IH21_KLENI</name>
<evidence type="ECO:0000313" key="2">
    <source>
        <dbReference type="EMBL" id="GAQ89943.1"/>
    </source>
</evidence>
<reference evidence="2 3" key="1">
    <citation type="journal article" date="2014" name="Nat. Commun.">
        <title>Klebsormidium flaccidum genome reveals primary factors for plant terrestrial adaptation.</title>
        <authorList>
            <person name="Hori K."/>
            <person name="Maruyama F."/>
            <person name="Fujisawa T."/>
            <person name="Togashi T."/>
            <person name="Yamamoto N."/>
            <person name="Seo M."/>
            <person name="Sato S."/>
            <person name="Yamada T."/>
            <person name="Mori H."/>
            <person name="Tajima N."/>
            <person name="Moriyama T."/>
            <person name="Ikeuchi M."/>
            <person name="Watanabe M."/>
            <person name="Wada H."/>
            <person name="Kobayashi K."/>
            <person name="Saito M."/>
            <person name="Masuda T."/>
            <person name="Sasaki-Sekimoto Y."/>
            <person name="Mashiguchi K."/>
            <person name="Awai K."/>
            <person name="Shimojima M."/>
            <person name="Masuda S."/>
            <person name="Iwai M."/>
            <person name="Nobusawa T."/>
            <person name="Narise T."/>
            <person name="Kondo S."/>
            <person name="Saito H."/>
            <person name="Sato R."/>
            <person name="Murakawa M."/>
            <person name="Ihara Y."/>
            <person name="Oshima-Yamada Y."/>
            <person name="Ohtaka K."/>
            <person name="Satoh M."/>
            <person name="Sonobe K."/>
            <person name="Ishii M."/>
            <person name="Ohtani R."/>
            <person name="Kanamori-Sato M."/>
            <person name="Honoki R."/>
            <person name="Miyazaki D."/>
            <person name="Mochizuki H."/>
            <person name="Umetsu J."/>
            <person name="Higashi K."/>
            <person name="Shibata D."/>
            <person name="Kamiya Y."/>
            <person name="Sato N."/>
            <person name="Nakamura Y."/>
            <person name="Tabata S."/>
            <person name="Ida S."/>
            <person name="Kurokawa K."/>
            <person name="Ohta H."/>
        </authorList>
    </citation>
    <scope>NUCLEOTIDE SEQUENCE [LARGE SCALE GENOMIC DNA]</scope>
    <source>
        <strain evidence="2 3">NIES-2285</strain>
    </source>
</reference>
<proteinExistence type="predicted"/>
<keyword evidence="3" id="KW-1185">Reference proteome</keyword>
<organism evidence="2 3">
    <name type="scientific">Klebsormidium nitens</name>
    <name type="common">Green alga</name>
    <name type="synonym">Ulothrix nitens</name>
    <dbReference type="NCBI Taxonomy" id="105231"/>
    <lineage>
        <taxon>Eukaryota</taxon>
        <taxon>Viridiplantae</taxon>
        <taxon>Streptophyta</taxon>
        <taxon>Klebsormidiophyceae</taxon>
        <taxon>Klebsormidiales</taxon>
        <taxon>Klebsormidiaceae</taxon>
        <taxon>Klebsormidium</taxon>
    </lineage>
</organism>
<keyword evidence="1" id="KW-0812">Transmembrane</keyword>
<accession>A0A1Y1IH21</accession>
<keyword evidence="1" id="KW-1133">Transmembrane helix</keyword>